<dbReference type="Proteomes" id="UP000184310">
    <property type="component" value="Unassembled WGS sequence"/>
</dbReference>
<dbReference type="RefSeq" id="WP_072986491.1">
    <property type="nucleotide sequence ID" value="NZ_FQZB01000008.1"/>
</dbReference>
<name>A0A1M6J8W9_9CLOT</name>
<evidence type="ECO:0000313" key="2">
    <source>
        <dbReference type="Proteomes" id="UP000184310"/>
    </source>
</evidence>
<dbReference type="AlphaFoldDB" id="A0A1M6J8W9"/>
<organism evidence="1 2">
    <name type="scientific">Clostridium cavendishii DSM 21758</name>
    <dbReference type="NCBI Taxonomy" id="1121302"/>
    <lineage>
        <taxon>Bacteria</taxon>
        <taxon>Bacillati</taxon>
        <taxon>Bacillota</taxon>
        <taxon>Clostridia</taxon>
        <taxon>Eubacteriales</taxon>
        <taxon>Clostridiaceae</taxon>
        <taxon>Clostridium</taxon>
    </lineage>
</organism>
<evidence type="ECO:0000313" key="1">
    <source>
        <dbReference type="EMBL" id="SHJ43114.1"/>
    </source>
</evidence>
<gene>
    <name evidence="1" type="ORF">SAMN02745163_01950</name>
</gene>
<accession>A0A1M6J8W9</accession>
<proteinExistence type="predicted"/>
<keyword evidence="2" id="KW-1185">Reference proteome</keyword>
<reference evidence="1 2" key="1">
    <citation type="submission" date="2016-11" db="EMBL/GenBank/DDBJ databases">
        <authorList>
            <person name="Jaros S."/>
            <person name="Januszkiewicz K."/>
            <person name="Wedrychowicz H."/>
        </authorList>
    </citation>
    <scope>NUCLEOTIDE SEQUENCE [LARGE SCALE GENOMIC DNA]</scope>
    <source>
        <strain evidence="1 2">DSM 21758</strain>
    </source>
</reference>
<dbReference type="EMBL" id="FQZB01000008">
    <property type="protein sequence ID" value="SHJ43114.1"/>
    <property type="molecule type" value="Genomic_DNA"/>
</dbReference>
<protein>
    <submittedName>
        <fullName evidence="1">Uncharacterized protein</fullName>
    </submittedName>
</protein>
<dbReference type="STRING" id="1121302.SAMN02745163_01950"/>
<sequence length="91" mass="10863">MLKAIEYLSESLNKDDELITLEKKYKKRFIDASEKYKIATEDHWIKDIISCYFDYFRYVLTSNSVEKAEEDLFLKLLKLVGDKRLSTLDEI</sequence>